<protein>
    <recommendedName>
        <fullName evidence="9">CidA/LrgA family protein</fullName>
    </recommendedName>
</protein>
<dbReference type="EMBL" id="CAKLDI010000001">
    <property type="protein sequence ID" value="CAH0533164.1"/>
    <property type="molecule type" value="Genomic_DNA"/>
</dbReference>
<feature type="transmembrane region" description="Helical" evidence="6">
    <location>
        <begin position="84"/>
        <end position="106"/>
    </location>
</feature>
<reference evidence="7" key="1">
    <citation type="submission" date="2021-11" db="EMBL/GenBank/DDBJ databases">
        <authorList>
            <person name="Rodrigo-Torres L."/>
            <person name="Arahal R. D."/>
            <person name="Lucena T."/>
        </authorList>
    </citation>
    <scope>NUCLEOTIDE SEQUENCE</scope>
    <source>
        <strain evidence="7">CECT 7929</strain>
    </source>
</reference>
<feature type="transmembrane region" description="Helical" evidence="6">
    <location>
        <begin position="20"/>
        <end position="47"/>
    </location>
</feature>
<proteinExistence type="predicted"/>
<feature type="transmembrane region" description="Helical" evidence="6">
    <location>
        <begin position="59"/>
        <end position="78"/>
    </location>
</feature>
<comment type="caution">
    <text evidence="7">The sequence shown here is derived from an EMBL/GenBank/DDBJ whole genome shotgun (WGS) entry which is preliminary data.</text>
</comment>
<keyword evidence="8" id="KW-1185">Reference proteome</keyword>
<evidence type="ECO:0000256" key="5">
    <source>
        <dbReference type="ARBA" id="ARBA00023136"/>
    </source>
</evidence>
<evidence type="ECO:0000313" key="7">
    <source>
        <dbReference type="EMBL" id="CAH0533164.1"/>
    </source>
</evidence>
<evidence type="ECO:0008006" key="9">
    <source>
        <dbReference type="Google" id="ProtNLM"/>
    </source>
</evidence>
<dbReference type="Pfam" id="PF03788">
    <property type="entry name" value="LrgA"/>
    <property type="match status" value="1"/>
</dbReference>
<keyword evidence="5 6" id="KW-0472">Membrane</keyword>
<evidence type="ECO:0000313" key="8">
    <source>
        <dbReference type="Proteomes" id="UP000838672"/>
    </source>
</evidence>
<dbReference type="RefSeq" id="WP_237465430.1">
    <property type="nucleotide sequence ID" value="NZ_CAKLDI010000001.1"/>
</dbReference>
<evidence type="ECO:0000256" key="3">
    <source>
        <dbReference type="ARBA" id="ARBA00022692"/>
    </source>
</evidence>
<gene>
    <name evidence="7" type="ORF">VST7929_01026</name>
</gene>
<evidence type="ECO:0000256" key="6">
    <source>
        <dbReference type="SAM" id="Phobius"/>
    </source>
</evidence>
<comment type="subcellular location">
    <subcellularLocation>
        <location evidence="1">Cell membrane</location>
        <topology evidence="1">Multi-pass membrane protein</topology>
    </subcellularLocation>
</comment>
<name>A0ABM8ZSQ0_9VIBR</name>
<accession>A0ABM8ZSQ0</accession>
<sequence>MQYLKSFFTIMVCLYIGKGIQHFTGIAVPGSVIGMLILFLLLALQWVPPCWAKASSELLIKHMAVLFVPVAVGVMNYYDLLTQNAWAIILSTLGSSFVILLVVGFLTQKLKGKQS</sequence>
<dbReference type="PANTHER" id="PTHR33931:SF5">
    <property type="entry name" value="UPF0299 MEMBRANE PROTEIN YOHJ"/>
    <property type="match status" value="1"/>
</dbReference>
<organism evidence="7 8">
    <name type="scientific">Vibrio stylophorae</name>
    <dbReference type="NCBI Taxonomy" id="659351"/>
    <lineage>
        <taxon>Bacteria</taxon>
        <taxon>Pseudomonadati</taxon>
        <taxon>Pseudomonadota</taxon>
        <taxon>Gammaproteobacteria</taxon>
        <taxon>Vibrionales</taxon>
        <taxon>Vibrionaceae</taxon>
        <taxon>Vibrio</taxon>
    </lineage>
</organism>
<keyword evidence="2" id="KW-1003">Cell membrane</keyword>
<evidence type="ECO:0000256" key="1">
    <source>
        <dbReference type="ARBA" id="ARBA00004651"/>
    </source>
</evidence>
<dbReference type="InterPro" id="IPR005538">
    <property type="entry name" value="LrgA/CidA"/>
</dbReference>
<dbReference type="PANTHER" id="PTHR33931">
    <property type="entry name" value="HOLIN-LIKE PROTEIN CIDA-RELATED"/>
    <property type="match status" value="1"/>
</dbReference>
<evidence type="ECO:0000256" key="4">
    <source>
        <dbReference type="ARBA" id="ARBA00022989"/>
    </source>
</evidence>
<evidence type="ECO:0000256" key="2">
    <source>
        <dbReference type="ARBA" id="ARBA00022475"/>
    </source>
</evidence>
<keyword evidence="4 6" id="KW-1133">Transmembrane helix</keyword>
<keyword evidence="3 6" id="KW-0812">Transmembrane</keyword>
<dbReference type="Proteomes" id="UP000838672">
    <property type="component" value="Unassembled WGS sequence"/>
</dbReference>
<dbReference type="NCBIfam" id="NF002494">
    <property type="entry name" value="PRK01821.1"/>
    <property type="match status" value="1"/>
</dbReference>